<proteinExistence type="predicted"/>
<dbReference type="GO" id="GO:0005634">
    <property type="term" value="C:nucleus"/>
    <property type="evidence" value="ECO:0007669"/>
    <property type="project" value="TreeGrafter"/>
</dbReference>
<evidence type="ECO:0000313" key="2">
    <source>
        <dbReference type="Proteomes" id="UP000009168"/>
    </source>
</evidence>
<organism evidence="1 2">
    <name type="scientific">Tetrahymena thermophila (strain SB210)</name>
    <dbReference type="NCBI Taxonomy" id="312017"/>
    <lineage>
        <taxon>Eukaryota</taxon>
        <taxon>Sar</taxon>
        <taxon>Alveolata</taxon>
        <taxon>Ciliophora</taxon>
        <taxon>Intramacronucleata</taxon>
        <taxon>Oligohymenophorea</taxon>
        <taxon>Hymenostomatida</taxon>
        <taxon>Tetrahymenina</taxon>
        <taxon>Tetrahymenidae</taxon>
        <taxon>Tetrahymena</taxon>
    </lineage>
</organism>
<dbReference type="RefSeq" id="XP_012655367.1">
    <property type="nucleotide sequence ID" value="XM_012799913.1"/>
</dbReference>
<sequence length="383" mass="44330">MALPLFNVLRSVTLNFNKNQIKDSGIKTLGFQISKCYELKELKLKLEGNKITELGCLKFVENISKCTQLQEIFLSFREINLSGETSDQIFKHLEKLINLQTLSLILIECIIKDIDVQKLANCLKYLTFLTSLNLNLSQNLITSEGILALGEVISQQQIINQLKLYLCNNPITAESLNELYKKICSLKNLEKLIIDQSKIQFASDQEIQIFQETLSNTNKIQYLYIKITGLENRSTFINMMKSLQNCQCLDHAEFIFSDNKIQDEDLIIFGESLSKLQSLSSLTLMIDNNKIQTGILEFLTLLHYCGKLSEITLDLSQNIKFISNQNIKNQFYSFNRLSQDTIYKLSKSIRKFQKILSVFILIQQIFIYQQCDFQKCFQNYTKK</sequence>
<protein>
    <recommendedName>
        <fullName evidence="3">Kinase domain protein</fullName>
    </recommendedName>
</protein>
<dbReference type="GO" id="GO:0006913">
    <property type="term" value="P:nucleocytoplasmic transport"/>
    <property type="evidence" value="ECO:0007669"/>
    <property type="project" value="TreeGrafter"/>
</dbReference>
<reference evidence="2" key="1">
    <citation type="journal article" date="2006" name="PLoS Biol.">
        <title>Macronuclear genome sequence of the ciliate Tetrahymena thermophila, a model eukaryote.</title>
        <authorList>
            <person name="Eisen J.A."/>
            <person name="Coyne R.S."/>
            <person name="Wu M."/>
            <person name="Wu D."/>
            <person name="Thiagarajan M."/>
            <person name="Wortman J.R."/>
            <person name="Badger J.H."/>
            <person name="Ren Q."/>
            <person name="Amedeo P."/>
            <person name="Jones K.M."/>
            <person name="Tallon L.J."/>
            <person name="Delcher A.L."/>
            <person name="Salzberg S.L."/>
            <person name="Silva J.C."/>
            <person name="Haas B.J."/>
            <person name="Majoros W.H."/>
            <person name="Farzad M."/>
            <person name="Carlton J.M."/>
            <person name="Smith R.K. Jr."/>
            <person name="Garg J."/>
            <person name="Pearlman R.E."/>
            <person name="Karrer K.M."/>
            <person name="Sun L."/>
            <person name="Manning G."/>
            <person name="Elde N.C."/>
            <person name="Turkewitz A.P."/>
            <person name="Asai D.J."/>
            <person name="Wilkes D.E."/>
            <person name="Wang Y."/>
            <person name="Cai H."/>
            <person name="Collins K."/>
            <person name="Stewart B.A."/>
            <person name="Lee S.R."/>
            <person name="Wilamowska K."/>
            <person name="Weinberg Z."/>
            <person name="Ruzzo W.L."/>
            <person name="Wloga D."/>
            <person name="Gaertig J."/>
            <person name="Frankel J."/>
            <person name="Tsao C.-C."/>
            <person name="Gorovsky M.A."/>
            <person name="Keeling P.J."/>
            <person name="Waller R.F."/>
            <person name="Patron N.J."/>
            <person name="Cherry J.M."/>
            <person name="Stover N.A."/>
            <person name="Krieger C.J."/>
            <person name="del Toro C."/>
            <person name="Ryder H.F."/>
            <person name="Williamson S.C."/>
            <person name="Barbeau R.A."/>
            <person name="Hamilton E.P."/>
            <person name="Orias E."/>
        </authorList>
    </citation>
    <scope>NUCLEOTIDE SEQUENCE [LARGE SCALE GENOMIC DNA]</scope>
    <source>
        <strain evidence="2">SB210</strain>
    </source>
</reference>
<dbReference type="PANTHER" id="PTHR24113">
    <property type="entry name" value="RAN GTPASE-ACTIVATING PROTEIN 1"/>
    <property type="match status" value="1"/>
</dbReference>
<dbReference type="Gene3D" id="3.80.10.10">
    <property type="entry name" value="Ribonuclease Inhibitor"/>
    <property type="match status" value="2"/>
</dbReference>
<gene>
    <name evidence="1" type="ORF">TTHERM_000243659</name>
</gene>
<dbReference type="GO" id="GO:0048471">
    <property type="term" value="C:perinuclear region of cytoplasm"/>
    <property type="evidence" value="ECO:0007669"/>
    <property type="project" value="TreeGrafter"/>
</dbReference>
<dbReference type="InterPro" id="IPR032675">
    <property type="entry name" value="LRR_dom_sf"/>
</dbReference>
<evidence type="ECO:0008006" key="3">
    <source>
        <dbReference type="Google" id="ProtNLM"/>
    </source>
</evidence>
<dbReference type="KEGG" id="tet:TTHERM_000243659"/>
<dbReference type="GO" id="GO:0005096">
    <property type="term" value="F:GTPase activator activity"/>
    <property type="evidence" value="ECO:0007669"/>
    <property type="project" value="InterPro"/>
</dbReference>
<dbReference type="PANTHER" id="PTHR24113:SF15">
    <property type="entry name" value="NACHT DOMAIN-CONTAINING PROTEIN"/>
    <property type="match status" value="1"/>
</dbReference>
<dbReference type="Proteomes" id="UP000009168">
    <property type="component" value="Unassembled WGS sequence"/>
</dbReference>
<dbReference type="OrthoDB" id="290179at2759"/>
<dbReference type="GO" id="GO:0005829">
    <property type="term" value="C:cytosol"/>
    <property type="evidence" value="ECO:0007669"/>
    <property type="project" value="TreeGrafter"/>
</dbReference>
<accession>W7XDV5</accession>
<keyword evidence="2" id="KW-1185">Reference proteome</keyword>
<dbReference type="InParanoid" id="W7XDV5"/>
<dbReference type="GO" id="GO:0031267">
    <property type="term" value="F:small GTPase binding"/>
    <property type="evidence" value="ECO:0007669"/>
    <property type="project" value="TreeGrafter"/>
</dbReference>
<dbReference type="GeneID" id="24437980"/>
<name>W7XDV5_TETTS</name>
<dbReference type="AlphaFoldDB" id="W7XDV5"/>
<dbReference type="EMBL" id="GG662474">
    <property type="protein sequence ID" value="EWS72056.1"/>
    <property type="molecule type" value="Genomic_DNA"/>
</dbReference>
<dbReference type="InterPro" id="IPR027038">
    <property type="entry name" value="RanGap"/>
</dbReference>
<dbReference type="SUPFAM" id="SSF52047">
    <property type="entry name" value="RNI-like"/>
    <property type="match status" value="2"/>
</dbReference>
<evidence type="ECO:0000313" key="1">
    <source>
        <dbReference type="EMBL" id="EWS72056.1"/>
    </source>
</evidence>